<feature type="domain" description="PET hydrolase/cutinase-like" evidence="4">
    <location>
        <begin position="52"/>
        <end position="301"/>
    </location>
</feature>
<feature type="chain" id="PRO_5013100892" evidence="3">
    <location>
        <begin position="33"/>
        <end position="307"/>
    </location>
</feature>
<dbReference type="Gene3D" id="3.40.50.1820">
    <property type="entry name" value="alpha/beta hydrolase"/>
    <property type="match status" value="1"/>
</dbReference>
<dbReference type="InterPro" id="IPR029058">
    <property type="entry name" value="AB_hydrolase_fold"/>
</dbReference>
<reference evidence="5 6" key="1">
    <citation type="submission" date="2016-08" db="EMBL/GenBank/DDBJ databases">
        <title>Genome sequence of Clavibacter michiganensis spp. strain CASJ009.</title>
        <authorList>
            <person name="Thapa S.P."/>
            <person name="Coaker G."/>
        </authorList>
    </citation>
    <scope>NUCLEOTIDE SEQUENCE [LARGE SCALE GENOMIC DNA]</scope>
    <source>
        <strain evidence="5">CASJ009</strain>
    </source>
</reference>
<feature type="signal peptide" evidence="3">
    <location>
        <begin position="1"/>
        <end position="32"/>
    </location>
</feature>
<gene>
    <name evidence="5" type="primary">lip1_2</name>
    <name evidence="5" type="ORF">CMsap09_10945</name>
</gene>
<organism evidence="5 6">
    <name type="scientific">Clavibacter michiganensis</name>
    <dbReference type="NCBI Taxonomy" id="28447"/>
    <lineage>
        <taxon>Bacteria</taxon>
        <taxon>Bacillati</taxon>
        <taxon>Actinomycetota</taxon>
        <taxon>Actinomycetes</taxon>
        <taxon>Micrococcales</taxon>
        <taxon>Microbacteriaceae</taxon>
        <taxon>Clavibacter</taxon>
    </lineage>
</organism>
<dbReference type="InterPro" id="IPR050261">
    <property type="entry name" value="FrsA_esterase"/>
</dbReference>
<evidence type="ECO:0000313" key="5">
    <source>
        <dbReference type="EMBL" id="OUE09451.1"/>
    </source>
</evidence>
<proteinExistence type="inferred from homology"/>
<comment type="similarity">
    <text evidence="1">Belongs to the AB hydrolase superfamily.</text>
</comment>
<dbReference type="PANTHER" id="PTHR22946:SF9">
    <property type="entry name" value="POLYKETIDE TRANSFERASE AF380"/>
    <property type="match status" value="1"/>
</dbReference>
<dbReference type="GO" id="GO:0052689">
    <property type="term" value="F:carboxylic ester hydrolase activity"/>
    <property type="evidence" value="ECO:0007669"/>
    <property type="project" value="UniProtKB-ARBA"/>
</dbReference>
<evidence type="ECO:0000256" key="3">
    <source>
        <dbReference type="SAM" id="SignalP"/>
    </source>
</evidence>
<dbReference type="Proteomes" id="UP000195106">
    <property type="component" value="Unassembled WGS sequence"/>
</dbReference>
<comment type="caution">
    <text evidence="5">The sequence shown here is derived from an EMBL/GenBank/DDBJ whole genome shotgun (WGS) entry which is preliminary data.</text>
</comment>
<dbReference type="EMBL" id="MDHJ01000001">
    <property type="protein sequence ID" value="OUE09451.1"/>
    <property type="molecule type" value="Genomic_DNA"/>
</dbReference>
<dbReference type="InterPro" id="IPR041127">
    <property type="entry name" value="PET_hydrolase/cutinase-like"/>
</dbReference>
<dbReference type="PANTHER" id="PTHR22946">
    <property type="entry name" value="DIENELACTONE HYDROLASE DOMAIN-CONTAINING PROTEIN-RELATED"/>
    <property type="match status" value="1"/>
</dbReference>
<dbReference type="Pfam" id="PF12740">
    <property type="entry name" value="PETase"/>
    <property type="match status" value="1"/>
</dbReference>
<name>A0A251XVA1_9MICO</name>
<evidence type="ECO:0000313" key="6">
    <source>
        <dbReference type="Proteomes" id="UP000195106"/>
    </source>
</evidence>
<keyword evidence="3" id="KW-0732">Signal</keyword>
<evidence type="ECO:0000256" key="1">
    <source>
        <dbReference type="ARBA" id="ARBA00008645"/>
    </source>
</evidence>
<accession>A0A251XVA1</accession>
<keyword evidence="2" id="KW-0378">Hydrolase</keyword>
<dbReference type="AlphaFoldDB" id="A0A251XVA1"/>
<protein>
    <submittedName>
        <fullName evidence="5">Lipase 1</fullName>
    </submittedName>
</protein>
<evidence type="ECO:0000256" key="2">
    <source>
        <dbReference type="ARBA" id="ARBA00022801"/>
    </source>
</evidence>
<dbReference type="SUPFAM" id="SSF53474">
    <property type="entry name" value="alpha/beta-Hydrolases"/>
    <property type="match status" value="1"/>
</dbReference>
<evidence type="ECO:0000259" key="4">
    <source>
        <dbReference type="Pfam" id="PF12740"/>
    </source>
</evidence>
<sequence length="307" mass="31603">MPVLTSAPRLRPAALTALALVALLAVPTAAQAAPTHHPAHARTASAPAQRHVTHPITTTTVPASPSLGFGGGTIFAPADTGRAVLGSVIVTPGFTDTQAGMRWYGTDLAAEGFVVLTIDTLDPDRYDTPEARATQMLAAADYLTGESAVRSVVSKDRVGLLGFSMGGGGVLQAAQSRPSIKAAVALMPFDFSSDPDGGAPGYPRLTTPALVVSAQADDLADPTLMVKPMYDSIPAGTPKQYLQLRGAGHQAGQTTPNGTIRVAATAFLKRYLDGNGAYGKFICPAPAVTPTGPISESTSTCVDSRRR</sequence>